<keyword evidence="9 18" id="KW-0812">Transmembrane</keyword>
<dbReference type="CDD" id="cd05789">
    <property type="entry name" value="S1_Rrp4"/>
    <property type="match status" value="1"/>
</dbReference>
<dbReference type="InterPro" id="IPR048565">
    <property type="entry name" value="S1_RRP4"/>
</dbReference>
<evidence type="ECO:0000256" key="14">
    <source>
        <dbReference type="ARBA" id="ARBA00023242"/>
    </source>
</evidence>
<feature type="transmembrane region" description="Helical" evidence="18">
    <location>
        <begin position="664"/>
        <end position="686"/>
    </location>
</feature>
<feature type="transmembrane region" description="Helical" evidence="18">
    <location>
        <begin position="631"/>
        <end position="652"/>
    </location>
</feature>
<keyword evidence="12 18" id="KW-1133">Transmembrane helix</keyword>
<evidence type="ECO:0000256" key="2">
    <source>
        <dbReference type="ARBA" id="ARBA00004651"/>
    </source>
</evidence>
<dbReference type="GO" id="GO:0004100">
    <property type="term" value="F:chitin synthase activity"/>
    <property type="evidence" value="ECO:0007669"/>
    <property type="project" value="UniProtKB-EC"/>
</dbReference>
<dbReference type="InterPro" id="IPR013616">
    <property type="entry name" value="Chitin_synth_N"/>
</dbReference>
<evidence type="ECO:0000256" key="18">
    <source>
        <dbReference type="SAM" id="Phobius"/>
    </source>
</evidence>
<keyword evidence="13 18" id="KW-0472">Membrane</keyword>
<feature type="transmembrane region" description="Helical" evidence="18">
    <location>
        <begin position="841"/>
        <end position="860"/>
    </location>
</feature>
<dbReference type="OrthoDB" id="26569at2759"/>
<feature type="region of interest" description="Disordered" evidence="17">
    <location>
        <begin position="908"/>
        <end position="949"/>
    </location>
</feature>
<dbReference type="SUPFAM" id="SSF54791">
    <property type="entry name" value="Eukaryotic type KH-domain (KH-domain type I)"/>
    <property type="match status" value="1"/>
</dbReference>
<evidence type="ECO:0000259" key="20">
    <source>
        <dbReference type="Pfam" id="PF08407"/>
    </source>
</evidence>
<keyword evidence="7" id="KW-0328">Glycosyltransferase</keyword>
<dbReference type="Pfam" id="PF01425">
    <property type="entry name" value="Amidase"/>
    <property type="match status" value="1"/>
</dbReference>
<dbReference type="InterPro" id="IPR029044">
    <property type="entry name" value="Nucleotide-diphossugar_trans"/>
</dbReference>
<feature type="region of interest" description="Disordered" evidence="17">
    <location>
        <begin position="1"/>
        <end position="144"/>
    </location>
</feature>
<dbReference type="Pfam" id="PF01644">
    <property type="entry name" value="Chitin_synth_1"/>
    <property type="match status" value="1"/>
</dbReference>
<dbReference type="GO" id="GO:0071555">
    <property type="term" value="P:cell wall organization"/>
    <property type="evidence" value="ECO:0007669"/>
    <property type="project" value="UniProtKB-KW"/>
</dbReference>
<feature type="compositionally biased region" description="Basic and acidic residues" evidence="17">
    <location>
        <begin position="32"/>
        <end position="41"/>
    </location>
</feature>
<evidence type="ECO:0000256" key="6">
    <source>
        <dbReference type="ARBA" id="ARBA00022552"/>
    </source>
</evidence>
<dbReference type="PANTHER" id="PTHR22914:SF11">
    <property type="entry name" value="CHITIN SYNTHASE B"/>
    <property type="match status" value="1"/>
</dbReference>
<keyword evidence="8" id="KW-0808">Transferase</keyword>
<evidence type="ECO:0000256" key="12">
    <source>
        <dbReference type="ARBA" id="ARBA00022989"/>
    </source>
</evidence>
<dbReference type="SUPFAM" id="SSF50249">
    <property type="entry name" value="Nucleic acid-binding proteins"/>
    <property type="match status" value="1"/>
</dbReference>
<dbReference type="Pfam" id="PF26053">
    <property type="entry name" value="DUF8016"/>
    <property type="match status" value="1"/>
</dbReference>
<dbReference type="GO" id="GO:0005886">
    <property type="term" value="C:plasma membrane"/>
    <property type="evidence" value="ECO:0007669"/>
    <property type="project" value="UniProtKB-SubCell"/>
</dbReference>
<evidence type="ECO:0000256" key="15">
    <source>
        <dbReference type="ARBA" id="ARBA00023316"/>
    </source>
</evidence>
<dbReference type="STRING" id="1507870.A0A1V8SZ07"/>
<evidence type="ECO:0000259" key="19">
    <source>
        <dbReference type="Pfam" id="PF01425"/>
    </source>
</evidence>
<feature type="transmembrane region" description="Helical" evidence="18">
    <location>
        <begin position="586"/>
        <end position="611"/>
    </location>
</feature>
<feature type="domain" description="Chitin synthase N-terminal" evidence="20">
    <location>
        <begin position="149"/>
        <end position="222"/>
    </location>
</feature>
<accession>A0A1V8SZ07</accession>
<feature type="domain" description="Amidase" evidence="19">
    <location>
        <begin position="1389"/>
        <end position="1563"/>
    </location>
</feature>
<dbReference type="GO" id="GO:0071028">
    <property type="term" value="P:nuclear mRNA surveillance"/>
    <property type="evidence" value="ECO:0007669"/>
    <property type="project" value="UniProtKB-ARBA"/>
</dbReference>
<evidence type="ECO:0000259" key="23">
    <source>
        <dbReference type="Pfam" id="PF26053"/>
    </source>
</evidence>
<dbReference type="FunFam" id="2.40.50.140:FF:000038">
    <property type="entry name" value="Exosome complex component RRP4"/>
    <property type="match status" value="1"/>
</dbReference>
<dbReference type="EC" id="2.4.1.16" evidence="4"/>
<keyword evidence="15" id="KW-0961">Cell wall biogenesis/degradation</keyword>
<dbReference type="InParanoid" id="A0A1V8SZ07"/>
<evidence type="ECO:0000256" key="7">
    <source>
        <dbReference type="ARBA" id="ARBA00022676"/>
    </source>
</evidence>
<dbReference type="InterPro" id="IPR025721">
    <property type="entry name" value="Exosome_cplx_N_dom"/>
</dbReference>
<dbReference type="InterPro" id="IPR004835">
    <property type="entry name" value="Chitin_synth"/>
</dbReference>
<keyword evidence="14" id="KW-0539">Nucleus</keyword>
<dbReference type="InterPro" id="IPR036612">
    <property type="entry name" value="KH_dom_type_1_sf"/>
</dbReference>
<feature type="compositionally biased region" description="Gly residues" evidence="17">
    <location>
        <begin position="1"/>
        <end position="11"/>
    </location>
</feature>
<dbReference type="EMBL" id="NAJO01000022">
    <property type="protein sequence ID" value="OQO04393.1"/>
    <property type="molecule type" value="Genomic_DNA"/>
</dbReference>
<sequence length="1843" mass="199580">MAYNGSGGFGDGHQPRDMTSSAHQTSYPPPLPRHDSSDSEVGRSLLHANPSGPFDDPHSRTGTPGGQDPHAYNLEESYMDPRGNGGHMPAYDYHNTTYQNDSMADPGYNVQRPPSPYQASEAPSTEAWRQRQVPGAAAAKAGGLNRNATRKVKLVQGAVLSADYPVPSAIQNAVQAKYRNDLESGSEEFTHMRYTAATCDPNDFTLKNGYNLRPAMYNRHTELLIAITYYNEDKTLTARTLHGVMQNIRDIVNIKKSEFWNKGGPAWQKIVVCLVFDGIDPCDKGTLDVLATVGVYQDGVMKKDIDGKETVAHIFEYTTQLSVTPNQQLIRPLDDGPSTLPPVQMIFCLKQKNSKKINSHRWLFTAFGRILNPEVCILLDAGTKPGHKALLSLWEAFYNDKDLGGACGEIHALLGRGWRNLVNPLVAAQNFEYKISNILDKPLESSFGYVSVLPGAFSAYRFRAIMGRPLEQYFHGDHTLAKQLGPKGIEGMNIFKKNMFLAEDRILCFELVAKAGSKWHLTYVKASKGETDVPEGAAEFIGQRRRWLNGSFAATIYALMHFGRMYRSGHNIIRMIVLHVQLIYNLANVIMTWFSLASYWLTTIVILDLVGNPSNQNGNYAFPFGNTATPIVNTVIKYIYLAFLLLQFILALGNRPKGSRWSYITSFCVFALIQAYVIMDSIYLVVKAFTSGAITDPKGGENAVESLFSPNGAGIILVALAATVGLYFVASFLYLDPWHMFTSFGQYMLIASSYVNILNVYAYSNWHDVSWGTKGSDKADALPSAQTKKTGDGKATVIEEIDLAQADIDSQFEATVKRALQPYVAPKEETKKTLEDSYKSFRTRLVTLWMFSNALLAVAITSDQVNRFGFSEGSTARTANFFRALLYATAGLSLIRFLGSNMPISILPPTSIAPPSHHRRPASPSSDSDDDDTAMDIDTLPSGHSHSHQILLPGQTVTTDAQWMRGHGTYTHPSTQSITSTLAGTLQKTNKLLSVVPLRARYTPEIGDLVVGRIVEVQSRRWKVDVAAPLLANLLLSSINLPGGILRKRTSVDELNIRSFFGEGDLLVAEVQALFQDGGASLHTRSLKYGKLRNGVFVSVAGMGGGAGVVRARRQIFSVATPGGEVDVILGVNGYIWISAHVAPPATDNKEIGINSLADTVTEAVYTSQNDQISKEVRRGIARLAECVRVLGEAGVRVEEGTVRRAFEVVSELDEDEGVEGFIGTYSLSSTGQTVVLDGISYYIPASPVTTLRSSGALKPRDGLKPVTVLTSNSSSPSAASISATISSFLAADDVISSAFTTALYVQTLGHSPHGYGGPHGVNGSTIVTSSVPNAAAAIPSGPYFLSSSGALYTAWRLYSDFVGAFTETLVPSLTPSTFSVLPANIPGQALAVAVPSRLYYTKTAAKPLAGVRLGVKDIYDVAGVRTSDGNRAWYHLYPPATASAVAVQRLIDAGAIVVGKMKTSQFANGEQATADWVDYHSPFSPRGDGYQDPSSSSSGPGAGASSYEWLDLTIGSDTGGSIRGPSEVGGLYGNRPSHDLVSLQGVMPLAPELDTAGFLTRDPLLWADASKALYQSNITIEHTYPKTILTSGFPTNVTRPGDDILINFISTLSKFLGASVTPWNINTAWSASRPAGLNTTLSSYLNITYALIIAQEQTKLVRDPFYAAYAAAHDGRVPFVDPAPLVRWAFGDSYPPSQLAVENAKREVFSDWFASEVLVADAVTCSNSLLFYIGSQASVNYRNQYGPAPRPPVGFSIGRVSPFWSGPDFVLPLGEASYFSNITLHQETLPVTVDILAARGCDGMIFGLVQDLVAAGVLSATKAGKSSVSGGEVLFKRTAHEQ</sequence>
<keyword evidence="11" id="KW-0694">RNA-binding</keyword>
<dbReference type="Gene3D" id="3.90.1300.10">
    <property type="entry name" value="Amidase signature (AS) domain"/>
    <property type="match status" value="1"/>
</dbReference>
<feature type="domain" description="RRP4 S1" evidence="22">
    <location>
        <begin position="1001"/>
        <end position="1072"/>
    </location>
</feature>
<dbReference type="SUPFAM" id="SSF110324">
    <property type="entry name" value="Ribosomal L27 protein-like"/>
    <property type="match status" value="1"/>
</dbReference>
<name>A0A1V8SZ07_9PEZI</name>
<comment type="caution">
    <text evidence="24">The sequence shown here is derived from an EMBL/GenBank/DDBJ whole genome shotgun (WGS) entry which is preliminary data.</text>
</comment>
<feature type="transmembrane region" description="Helical" evidence="18">
    <location>
        <begin position="547"/>
        <end position="566"/>
    </location>
</feature>
<evidence type="ECO:0000256" key="10">
    <source>
        <dbReference type="ARBA" id="ARBA00022835"/>
    </source>
</evidence>
<evidence type="ECO:0000259" key="21">
    <source>
        <dbReference type="Pfam" id="PF14382"/>
    </source>
</evidence>
<dbReference type="SUPFAM" id="SSF75304">
    <property type="entry name" value="Amidase signature (AS) enzymes"/>
    <property type="match status" value="1"/>
</dbReference>
<comment type="similarity">
    <text evidence="3">Belongs to the RRP4 family.</text>
</comment>
<dbReference type="Pfam" id="PF21266">
    <property type="entry name" value="S1_RRP4"/>
    <property type="match status" value="1"/>
</dbReference>
<dbReference type="InterPro" id="IPR058329">
    <property type="entry name" value="Arp1_N"/>
</dbReference>
<dbReference type="InterPro" id="IPR023631">
    <property type="entry name" value="Amidase_dom"/>
</dbReference>
<dbReference type="Pfam" id="PF08407">
    <property type="entry name" value="Chitin_synth_1N"/>
    <property type="match status" value="1"/>
</dbReference>
<dbReference type="CDD" id="cd04190">
    <property type="entry name" value="Chitin_synth_C"/>
    <property type="match status" value="1"/>
</dbReference>
<dbReference type="InterPro" id="IPR036928">
    <property type="entry name" value="AS_sf"/>
</dbReference>
<dbReference type="GO" id="GO:0003723">
    <property type="term" value="F:RNA binding"/>
    <property type="evidence" value="ECO:0007669"/>
    <property type="project" value="UniProtKB-KW"/>
</dbReference>
<keyword evidence="10" id="KW-0271">Exosome</keyword>
<dbReference type="Pfam" id="PF14382">
    <property type="entry name" value="ECR1_N"/>
    <property type="match status" value="1"/>
</dbReference>
<evidence type="ECO:0000256" key="1">
    <source>
        <dbReference type="ARBA" id="ARBA00004123"/>
    </source>
</evidence>
<dbReference type="Gene3D" id="2.40.50.100">
    <property type="match status" value="1"/>
</dbReference>
<evidence type="ECO:0000256" key="4">
    <source>
        <dbReference type="ARBA" id="ARBA00012543"/>
    </source>
</evidence>
<feature type="transmembrane region" description="Helical" evidence="18">
    <location>
        <begin position="713"/>
        <end position="735"/>
    </location>
</feature>
<gene>
    <name evidence="24" type="ORF">B0A48_11004</name>
</gene>
<dbReference type="GO" id="GO:0000176">
    <property type="term" value="C:nuclear exosome (RNase complex)"/>
    <property type="evidence" value="ECO:0007669"/>
    <property type="project" value="UniProtKB-ARBA"/>
</dbReference>
<dbReference type="GO" id="GO:0006364">
    <property type="term" value="P:rRNA processing"/>
    <property type="evidence" value="ECO:0007669"/>
    <property type="project" value="UniProtKB-KW"/>
</dbReference>
<protein>
    <recommendedName>
        <fullName evidence="4">chitin synthase</fullName>
        <ecNumber evidence="4">2.4.1.16</ecNumber>
    </recommendedName>
</protein>
<evidence type="ECO:0000256" key="16">
    <source>
        <dbReference type="ARBA" id="ARBA00038055"/>
    </source>
</evidence>
<feature type="compositionally biased region" description="Polar residues" evidence="17">
    <location>
        <begin position="17"/>
        <end position="26"/>
    </location>
</feature>
<evidence type="ECO:0000256" key="8">
    <source>
        <dbReference type="ARBA" id="ARBA00022679"/>
    </source>
</evidence>
<reference evidence="25" key="1">
    <citation type="submission" date="2017-03" db="EMBL/GenBank/DDBJ databases">
        <title>Genomes of endolithic fungi from Antarctica.</title>
        <authorList>
            <person name="Coleine C."/>
            <person name="Masonjones S."/>
            <person name="Stajich J.E."/>
        </authorList>
    </citation>
    <scope>NUCLEOTIDE SEQUENCE [LARGE SCALE GENOMIC DNA]</scope>
    <source>
        <strain evidence="25">CCFEE 5527</strain>
    </source>
</reference>
<keyword evidence="5" id="KW-1003">Cell membrane</keyword>
<feature type="domain" description="Scytalone dehydratase-like protein Arp1 N-terminal" evidence="23">
    <location>
        <begin position="1247"/>
        <end position="1310"/>
    </location>
</feature>
<organism evidence="24 25">
    <name type="scientific">Cryoendolithus antarcticus</name>
    <dbReference type="NCBI Taxonomy" id="1507870"/>
    <lineage>
        <taxon>Eukaryota</taxon>
        <taxon>Fungi</taxon>
        <taxon>Dikarya</taxon>
        <taxon>Ascomycota</taxon>
        <taxon>Pezizomycotina</taxon>
        <taxon>Dothideomycetes</taxon>
        <taxon>Dothideomycetidae</taxon>
        <taxon>Cladosporiales</taxon>
        <taxon>Cladosporiaceae</taxon>
        <taxon>Cryoendolithus</taxon>
    </lineage>
</organism>
<feature type="domain" description="Exosome complex component N-terminal" evidence="21">
    <location>
        <begin position="951"/>
        <end position="989"/>
    </location>
</feature>
<dbReference type="GO" id="GO:0006031">
    <property type="term" value="P:chitin biosynthetic process"/>
    <property type="evidence" value="ECO:0007669"/>
    <property type="project" value="TreeGrafter"/>
</dbReference>
<evidence type="ECO:0000313" key="24">
    <source>
        <dbReference type="EMBL" id="OQO04393.1"/>
    </source>
</evidence>
<proteinExistence type="inferred from homology"/>
<evidence type="ECO:0000256" key="11">
    <source>
        <dbReference type="ARBA" id="ARBA00022884"/>
    </source>
</evidence>
<evidence type="ECO:0000256" key="9">
    <source>
        <dbReference type="ARBA" id="ARBA00022692"/>
    </source>
</evidence>
<keyword evidence="25" id="KW-1185">Reference proteome</keyword>
<evidence type="ECO:0000259" key="22">
    <source>
        <dbReference type="Pfam" id="PF21266"/>
    </source>
</evidence>
<comment type="similarity">
    <text evidence="16">Belongs to the chitin synthase family. Class III subfamily.</text>
</comment>
<dbReference type="Gene3D" id="2.40.50.140">
    <property type="entry name" value="Nucleic acid-binding proteins"/>
    <property type="match status" value="1"/>
</dbReference>
<dbReference type="Proteomes" id="UP000192596">
    <property type="component" value="Unassembled WGS sequence"/>
</dbReference>
<evidence type="ECO:0000313" key="25">
    <source>
        <dbReference type="Proteomes" id="UP000192596"/>
    </source>
</evidence>
<dbReference type="PANTHER" id="PTHR22914">
    <property type="entry name" value="CHITIN SYNTHASE"/>
    <property type="match status" value="1"/>
</dbReference>
<dbReference type="InterPro" id="IPR012340">
    <property type="entry name" value="NA-bd_OB-fold"/>
</dbReference>
<dbReference type="GO" id="GO:0030428">
    <property type="term" value="C:cell septum"/>
    <property type="evidence" value="ECO:0007669"/>
    <property type="project" value="TreeGrafter"/>
</dbReference>
<evidence type="ECO:0000256" key="13">
    <source>
        <dbReference type="ARBA" id="ARBA00023136"/>
    </source>
</evidence>
<dbReference type="SUPFAM" id="SSF53448">
    <property type="entry name" value="Nucleotide-diphospho-sugar transferases"/>
    <property type="match status" value="1"/>
</dbReference>
<comment type="subcellular location">
    <subcellularLocation>
        <location evidence="2">Cell membrane</location>
        <topology evidence="2">Multi-pass membrane protein</topology>
    </subcellularLocation>
    <subcellularLocation>
        <location evidence="1">Nucleus</location>
    </subcellularLocation>
</comment>
<keyword evidence="6" id="KW-0698">rRNA processing</keyword>
<evidence type="ECO:0000256" key="17">
    <source>
        <dbReference type="SAM" id="MobiDB-lite"/>
    </source>
</evidence>
<evidence type="ECO:0000256" key="3">
    <source>
        <dbReference type="ARBA" id="ARBA00009155"/>
    </source>
</evidence>
<evidence type="ECO:0000256" key="5">
    <source>
        <dbReference type="ARBA" id="ARBA00022475"/>
    </source>
</evidence>